<dbReference type="SUPFAM" id="SSF49401">
    <property type="entry name" value="Bacterial adhesins"/>
    <property type="match status" value="1"/>
</dbReference>
<dbReference type="InterPro" id="IPR000259">
    <property type="entry name" value="Adhesion_dom_fimbrial"/>
</dbReference>
<dbReference type="InterPro" id="IPR036937">
    <property type="entry name" value="Adhesion_dom_fimbrial_sf"/>
</dbReference>
<dbReference type="GO" id="GO:0009289">
    <property type="term" value="C:pilus"/>
    <property type="evidence" value="ECO:0007669"/>
    <property type="project" value="InterPro"/>
</dbReference>
<evidence type="ECO:0000313" key="3">
    <source>
        <dbReference type="Proteomes" id="UP000193104"/>
    </source>
</evidence>
<protein>
    <recommendedName>
        <fullName evidence="1">Fimbrial-type adhesion domain-containing protein</fullName>
    </recommendedName>
</protein>
<reference evidence="2 3" key="1">
    <citation type="journal article" date="2017" name="Antonie Van Leeuwenhoek">
        <title>Phylogenomic resolution of the bacterial genus Pantoea and its relationship with Erwinia and Tatumella.</title>
        <authorList>
            <person name="Palmer M."/>
            <person name="Steenkamp E.T."/>
            <person name="Coetzee M.P."/>
            <person name="Chan W.Y."/>
            <person name="van Zyl E."/>
            <person name="De Maayer P."/>
            <person name="Coutinho T.A."/>
            <person name="Blom J."/>
            <person name="Smits T.H."/>
            <person name="Duffy B."/>
            <person name="Venter S.N."/>
        </authorList>
    </citation>
    <scope>NUCLEOTIDE SEQUENCE [LARGE SCALE GENOMIC DNA]</scope>
    <source>
        <strain evidence="2 3">LMG 26277</strain>
    </source>
</reference>
<dbReference type="OrthoDB" id="6465690at2"/>
<gene>
    <name evidence="2" type="ORF">HA48_18010</name>
</gene>
<keyword evidence="3" id="KW-1185">Reference proteome</keyword>
<proteinExistence type="predicted"/>
<dbReference type="Pfam" id="PF00419">
    <property type="entry name" value="Fimbrial"/>
    <property type="match status" value="1"/>
</dbReference>
<evidence type="ECO:0000259" key="1">
    <source>
        <dbReference type="Pfam" id="PF00419"/>
    </source>
</evidence>
<evidence type="ECO:0000313" key="2">
    <source>
        <dbReference type="EMBL" id="ORM70342.1"/>
    </source>
</evidence>
<dbReference type="AlphaFoldDB" id="A0A1X1D0V9"/>
<dbReference type="InterPro" id="IPR008966">
    <property type="entry name" value="Adhesion_dom_sf"/>
</dbReference>
<dbReference type="EMBL" id="MLFS01000063">
    <property type="protein sequence ID" value="ORM70342.1"/>
    <property type="molecule type" value="Genomic_DNA"/>
</dbReference>
<organism evidence="2 3">
    <name type="scientific">Pantoea wallisii</name>
    <dbReference type="NCBI Taxonomy" id="1076551"/>
    <lineage>
        <taxon>Bacteria</taxon>
        <taxon>Pseudomonadati</taxon>
        <taxon>Pseudomonadota</taxon>
        <taxon>Gammaproteobacteria</taxon>
        <taxon>Enterobacterales</taxon>
        <taxon>Erwiniaceae</taxon>
        <taxon>Pantoea</taxon>
    </lineage>
</organism>
<sequence>MLFTSIAVFADVTITVKGNIIAPPSCVINSGGTATTDFGSFNATEVDGFSHRKEVAYTVSCQSPPSNLMKLRIDGTQADFGFALKTDKPDLALTLFKDSQQIQLGQWVNFTWPTLPKLYAVPAKRPGSTLTGGDFSASATLVVDYQ</sequence>
<feature type="domain" description="Fimbrial-type adhesion" evidence="1">
    <location>
        <begin position="15"/>
        <end position="146"/>
    </location>
</feature>
<comment type="caution">
    <text evidence="2">The sequence shown here is derived from an EMBL/GenBank/DDBJ whole genome shotgun (WGS) entry which is preliminary data.</text>
</comment>
<dbReference type="GO" id="GO:0007155">
    <property type="term" value="P:cell adhesion"/>
    <property type="evidence" value="ECO:0007669"/>
    <property type="project" value="InterPro"/>
</dbReference>
<name>A0A1X1D0V9_9GAMM</name>
<accession>A0A1X1D0V9</accession>
<dbReference type="STRING" id="1076551.HA48_18010"/>
<dbReference type="Proteomes" id="UP000193104">
    <property type="component" value="Unassembled WGS sequence"/>
</dbReference>
<dbReference type="Gene3D" id="2.60.40.1090">
    <property type="entry name" value="Fimbrial-type adhesion domain"/>
    <property type="match status" value="1"/>
</dbReference>